<dbReference type="AlphaFoldDB" id="A0A552WVW6"/>
<protein>
    <submittedName>
        <fullName evidence="1">Uncharacterized protein</fullName>
    </submittedName>
</protein>
<gene>
    <name evidence="1" type="ORF">FJ693_03090</name>
</gene>
<sequence length="296" mass="31497">MSERSRLDRSLAEPHHLLVLGEDVAPEDVEALAVSRSERAGWSGAAELQLMPGVHLTGPWGLEADVLRSFDLPPWARQAYLLHCPVQRAGALPAELRGVDPLLDAFPGGVPTGVEAEALGHLRAIARRLRGALRLAGTGAVVVPDVEAAVDLTVLAPVWLDHDAGLQVLRQTLPAVRSALDDIPQELAGKELEGYMLVSDLGDGDLLEVEAAGLDEVPVVLRGTDWAAGGVVGYQIRWRPAHPEQAFRGRPPLQVRRSRARAAGLIERAAHALQVLVGGEVVDDDGFLVDPGDLAG</sequence>
<organism evidence="1 2">
    <name type="scientific">Georgenia yuyongxinii</name>
    <dbReference type="NCBI Taxonomy" id="2589797"/>
    <lineage>
        <taxon>Bacteria</taxon>
        <taxon>Bacillati</taxon>
        <taxon>Actinomycetota</taxon>
        <taxon>Actinomycetes</taxon>
        <taxon>Micrococcales</taxon>
        <taxon>Bogoriellaceae</taxon>
        <taxon>Georgenia</taxon>
    </lineage>
</organism>
<proteinExistence type="predicted"/>
<dbReference type="EMBL" id="VJXR01000005">
    <property type="protein sequence ID" value="TRW46980.1"/>
    <property type="molecule type" value="Genomic_DNA"/>
</dbReference>
<dbReference type="RefSeq" id="WP_143417070.1">
    <property type="nucleotide sequence ID" value="NZ_VJXR01000005.1"/>
</dbReference>
<reference evidence="1 2" key="1">
    <citation type="submission" date="2019-07" db="EMBL/GenBank/DDBJ databases">
        <title>Georgenia wutianyii sp. nov. and Georgenia *** sp. nov. isolated from plateau pika (Ochotona curzoniae) in the Qinghai-Tibet plateau of China.</title>
        <authorList>
            <person name="Tian Z."/>
        </authorList>
    </citation>
    <scope>NUCLEOTIDE SEQUENCE [LARGE SCALE GENOMIC DNA]</scope>
    <source>
        <strain evidence="1 2">Z446</strain>
    </source>
</reference>
<accession>A0A552WVW6</accession>
<evidence type="ECO:0000313" key="1">
    <source>
        <dbReference type="EMBL" id="TRW46980.1"/>
    </source>
</evidence>
<evidence type="ECO:0000313" key="2">
    <source>
        <dbReference type="Proteomes" id="UP000318693"/>
    </source>
</evidence>
<dbReference type="Proteomes" id="UP000318693">
    <property type="component" value="Unassembled WGS sequence"/>
</dbReference>
<comment type="caution">
    <text evidence="1">The sequence shown here is derived from an EMBL/GenBank/DDBJ whole genome shotgun (WGS) entry which is preliminary data.</text>
</comment>
<name>A0A552WVW6_9MICO</name>
<keyword evidence="2" id="KW-1185">Reference proteome</keyword>